<dbReference type="NCBIfam" id="NF011859">
    <property type="entry name" value="PRK15331.1"/>
    <property type="match status" value="1"/>
</dbReference>
<dbReference type="RefSeq" id="WP_319629304.1">
    <property type="nucleotide sequence ID" value="NZ_JAWXRB010000029.1"/>
</dbReference>
<evidence type="ECO:0000256" key="2">
    <source>
        <dbReference type="ARBA" id="ARBA00023186"/>
    </source>
</evidence>
<dbReference type="InterPro" id="IPR016379">
    <property type="entry name" value="T3SS_Ca_resp_chp_LcrH/SycD_sub"/>
</dbReference>
<name>A0AAJ2VU88_9ENTR</name>
<protein>
    <submittedName>
        <fullName evidence="3">Type III secretion system translocator chaperone SicA</fullName>
    </submittedName>
</protein>
<sequence>MMKKDITEQEASLVLTATLEHGATLREIHGIPDNTMENIYAHAYQYYKEGRLDEAENFFNFLCMYDLKNPDYFIGLGAVNQLKKNYIKACDFYALAYVLADNNFTPVFYSGQCQLLMGNFVKALQSFEIICNRCPDEALVNKAKVYMKTIRSNRFEQAESEDTQEVEA</sequence>
<dbReference type="EMBL" id="JAWXRC010000033">
    <property type="protein sequence ID" value="MDX6032816.1"/>
    <property type="molecule type" value="Genomic_DNA"/>
</dbReference>
<dbReference type="Pfam" id="PF07720">
    <property type="entry name" value="TPR_3"/>
    <property type="match status" value="2"/>
</dbReference>
<dbReference type="PIRSF" id="PIRSF003165">
    <property type="entry name" value="Chaperone_SicA"/>
    <property type="match status" value="1"/>
</dbReference>
<dbReference type="Proteomes" id="UP001275664">
    <property type="component" value="Unassembled WGS sequence"/>
</dbReference>
<dbReference type="Gene3D" id="1.25.40.10">
    <property type="entry name" value="Tetratricopeptide repeat domain"/>
    <property type="match status" value="1"/>
</dbReference>
<gene>
    <name evidence="3" type="primary">sicA</name>
    <name evidence="4" type="ORF">SIK69_06955</name>
    <name evidence="3" type="ORF">SIL20_15020</name>
</gene>
<keyword evidence="2" id="KW-0143">Chaperone</keyword>
<comment type="caution">
    <text evidence="3">The sequence shown here is derived from an EMBL/GenBank/DDBJ whole genome shotgun (WGS) entry which is preliminary data.</text>
</comment>
<accession>A0AAJ2VU88</accession>
<evidence type="ECO:0000313" key="6">
    <source>
        <dbReference type="Proteomes" id="UP001282336"/>
    </source>
</evidence>
<keyword evidence="5" id="KW-1185">Reference proteome</keyword>
<evidence type="ECO:0000313" key="5">
    <source>
        <dbReference type="Proteomes" id="UP001275664"/>
    </source>
</evidence>
<dbReference type="Proteomes" id="UP001282336">
    <property type="component" value="Unassembled WGS sequence"/>
</dbReference>
<dbReference type="InterPro" id="IPR005415">
    <property type="entry name" value="T3SS_Ca_resp_chp_LcrH/SycD"/>
</dbReference>
<dbReference type="InterPro" id="IPR011990">
    <property type="entry name" value="TPR-like_helical_dom_sf"/>
</dbReference>
<dbReference type="InterPro" id="IPR011716">
    <property type="entry name" value="TPR-3"/>
</dbReference>
<evidence type="ECO:0000256" key="1">
    <source>
        <dbReference type="ARBA" id="ARBA00010244"/>
    </source>
</evidence>
<dbReference type="EMBL" id="JAWXRD010000007">
    <property type="protein sequence ID" value="MDX6039936.1"/>
    <property type="molecule type" value="Genomic_DNA"/>
</dbReference>
<proteinExistence type="inferred from homology"/>
<reference evidence="3 5" key="1">
    <citation type="submission" date="2023-11" db="EMBL/GenBank/DDBJ databases">
        <title>Scandinavium wanjuensis sp. nov., isolated from lettuce South Korea.</title>
        <authorList>
            <person name="Park J."/>
            <person name="Park S."/>
            <person name="Oh K.K."/>
            <person name="Cho G.S."/>
            <person name="Franz C.M.A.P."/>
        </authorList>
    </citation>
    <scope>NUCLEOTIDE SEQUENCE</scope>
    <source>
        <strain evidence="3">V105_12</strain>
        <strain evidence="4 5">V105_6</strain>
    </source>
</reference>
<comment type="similarity">
    <text evidence="1">Belongs to the LcrH/SycD chaperone family.</text>
</comment>
<dbReference type="AlphaFoldDB" id="A0AAJ2VU88"/>
<dbReference type="PRINTS" id="PR01595">
    <property type="entry name" value="SYCDCHAPRONE"/>
</dbReference>
<dbReference type="SUPFAM" id="SSF48452">
    <property type="entry name" value="TPR-like"/>
    <property type="match status" value="1"/>
</dbReference>
<dbReference type="NCBIfam" id="TIGR02552">
    <property type="entry name" value="LcrH_SycD"/>
    <property type="match status" value="1"/>
</dbReference>
<evidence type="ECO:0000313" key="3">
    <source>
        <dbReference type="EMBL" id="MDX6032816.1"/>
    </source>
</evidence>
<organism evidence="3 6">
    <name type="scientific">Scandinavium lactucae</name>
    <dbReference type="NCBI Taxonomy" id="3095028"/>
    <lineage>
        <taxon>Bacteria</taxon>
        <taxon>Pseudomonadati</taxon>
        <taxon>Pseudomonadota</taxon>
        <taxon>Gammaproteobacteria</taxon>
        <taxon>Enterobacterales</taxon>
        <taxon>Enterobacteriaceae</taxon>
        <taxon>Scandinavium</taxon>
    </lineage>
</organism>
<evidence type="ECO:0000313" key="4">
    <source>
        <dbReference type="EMBL" id="MDX6039936.1"/>
    </source>
</evidence>